<keyword evidence="1" id="KW-0812">Transmembrane</keyword>
<evidence type="ECO:0000313" key="2">
    <source>
        <dbReference type="EMBL" id="PRQ58303.1"/>
    </source>
</evidence>
<dbReference type="Gramene" id="PRQ58303">
    <property type="protein sequence ID" value="PRQ58303"/>
    <property type="gene ID" value="RchiOBHm_Chr1g0357821"/>
</dbReference>
<organism evidence="2 3">
    <name type="scientific">Rosa chinensis</name>
    <name type="common">China rose</name>
    <dbReference type="NCBI Taxonomy" id="74649"/>
    <lineage>
        <taxon>Eukaryota</taxon>
        <taxon>Viridiplantae</taxon>
        <taxon>Streptophyta</taxon>
        <taxon>Embryophyta</taxon>
        <taxon>Tracheophyta</taxon>
        <taxon>Spermatophyta</taxon>
        <taxon>Magnoliopsida</taxon>
        <taxon>eudicotyledons</taxon>
        <taxon>Gunneridae</taxon>
        <taxon>Pentapetalae</taxon>
        <taxon>rosids</taxon>
        <taxon>fabids</taxon>
        <taxon>Rosales</taxon>
        <taxon>Rosaceae</taxon>
        <taxon>Rosoideae</taxon>
        <taxon>Rosoideae incertae sedis</taxon>
        <taxon>Rosa</taxon>
    </lineage>
</organism>
<dbReference type="EMBL" id="PDCK01000039">
    <property type="protein sequence ID" value="PRQ58303.1"/>
    <property type="molecule type" value="Genomic_DNA"/>
</dbReference>
<evidence type="ECO:0000256" key="1">
    <source>
        <dbReference type="SAM" id="Phobius"/>
    </source>
</evidence>
<dbReference type="AlphaFoldDB" id="A0A2P6SHZ9"/>
<feature type="transmembrane region" description="Helical" evidence="1">
    <location>
        <begin position="312"/>
        <end position="336"/>
    </location>
</feature>
<gene>
    <name evidence="2" type="ORF">RchiOBHm_Chr1g0357821</name>
</gene>
<dbReference type="Proteomes" id="UP000238479">
    <property type="component" value="Chromosome 1"/>
</dbReference>
<name>A0A2P6SHZ9_ROSCH</name>
<reference evidence="2 3" key="1">
    <citation type="journal article" date="2018" name="Nat. Genet.">
        <title>The Rosa genome provides new insights in the design of modern roses.</title>
        <authorList>
            <person name="Bendahmane M."/>
        </authorList>
    </citation>
    <scope>NUCLEOTIDE SEQUENCE [LARGE SCALE GENOMIC DNA]</scope>
    <source>
        <strain evidence="3">cv. Old Blush</strain>
    </source>
</reference>
<evidence type="ECO:0000313" key="3">
    <source>
        <dbReference type="Proteomes" id="UP000238479"/>
    </source>
</evidence>
<comment type="caution">
    <text evidence="2">The sequence shown here is derived from an EMBL/GenBank/DDBJ whole genome shotgun (WGS) entry which is preliminary data.</text>
</comment>
<keyword evidence="1" id="KW-1133">Transmembrane helix</keyword>
<accession>A0A2P6SHZ9</accession>
<proteinExistence type="predicted"/>
<protein>
    <submittedName>
        <fullName evidence="2">Uncharacterized protein</fullName>
    </submittedName>
</protein>
<keyword evidence="1" id="KW-0472">Membrane</keyword>
<keyword evidence="3" id="KW-1185">Reference proteome</keyword>
<sequence length="361" mass="40069">MPRLSPNPKLWSSALHQWRPASASLLSHLLMALQRRSYAVTTKSSLHCFITMFASHRSTIDEVEITWGSIPMRPKTGWVREWDFSIRPGRARLKSDLIWVEGAYTGASMASLLFDPIMAAVRNRGADQGGLKTIGDWWRQVSDPYTRVRGIGALQPVNVTGAVARPIGVVQAGGANGVRYAKGTATNSHSMAVAEGECIHRLDHVVTRPSVFRSYPKPARSKARNGGAAGGGVPKSGWVPRSVVWPKSIWWPNCFWVSNFFWVPKLTLELKIKVLGSNSRGFRIWDPGGWTQLNILVLTWMARRDFSFLLNYAYVLCSSFFIVIGLLSFVSTDCLISGASMPRSRLAHKWQGSVCIRAILA</sequence>